<evidence type="ECO:0000313" key="4">
    <source>
        <dbReference type="Proteomes" id="UP001279553"/>
    </source>
</evidence>
<dbReference type="Pfam" id="PF15632">
    <property type="entry name" value="ATPgrasp_Ter"/>
    <property type="match status" value="1"/>
</dbReference>
<keyword evidence="1" id="KW-0067">ATP-binding</keyword>
<dbReference type="InterPro" id="IPR011761">
    <property type="entry name" value="ATP-grasp"/>
</dbReference>
<dbReference type="RefSeq" id="WP_319614754.1">
    <property type="nucleotide sequence ID" value="NZ_JAWXYB010000018.1"/>
</dbReference>
<dbReference type="GO" id="GO:0005524">
    <property type="term" value="F:ATP binding"/>
    <property type="evidence" value="ECO:0007669"/>
    <property type="project" value="UniProtKB-UniRule"/>
</dbReference>
<evidence type="ECO:0000313" key="3">
    <source>
        <dbReference type="EMBL" id="MDX5931873.1"/>
    </source>
</evidence>
<accession>A0AAW9DS39</accession>
<dbReference type="Gene3D" id="3.30.1490.20">
    <property type="entry name" value="ATP-grasp fold, A domain"/>
    <property type="match status" value="1"/>
</dbReference>
<evidence type="ECO:0000256" key="1">
    <source>
        <dbReference type="PROSITE-ProRule" id="PRU00409"/>
    </source>
</evidence>
<dbReference type="SUPFAM" id="SSF56059">
    <property type="entry name" value="Glutathione synthetase ATP-binding domain-like"/>
    <property type="match status" value="1"/>
</dbReference>
<dbReference type="EMBL" id="JAWXYB010000018">
    <property type="protein sequence ID" value="MDX5931873.1"/>
    <property type="molecule type" value="Genomic_DNA"/>
</dbReference>
<sequence length="388" mass="42359">MSDVAFREVALAATPAPPVADQQARPSIMEARPLRGLLVCGLFTLPYRALRCFTAAGVTVHVLGNTGSDGLRRSRFCARYTETSHTFDGTCDDAMIAAVNELIVRDDIDFVFAGDQPSTRWLIAMAPYLRTHCFPMPDLATFDVLNDKARFTALCQTLGILCPPTRVFGDRAELLASIAQDETPIPAVIKPLSLDGNRGVSVVATEAEAIAATIDYQPVLVQRFIDGDDIGATVFADRGRVIGYICHRLRRATYSALDLPVVLDALTRIVAATSASGILNFDMRLDPAGQVHFLECNPRVFYKMPLSMLLGVNFPALGLAVMANIPTDEPPVAPKPGDAVRSIKAILAALPTPWRLGRRDVAMLGYVLSDPVPYIRENLRLDWEDRSY</sequence>
<dbReference type="AlphaFoldDB" id="A0AAW9DS39"/>
<dbReference type="InterPro" id="IPR005479">
    <property type="entry name" value="CPAse_ATP-bd"/>
</dbReference>
<proteinExistence type="predicted"/>
<dbReference type="PROSITE" id="PS50975">
    <property type="entry name" value="ATP_GRASP"/>
    <property type="match status" value="1"/>
</dbReference>
<dbReference type="InterPro" id="IPR013815">
    <property type="entry name" value="ATP_grasp_subdomain_1"/>
</dbReference>
<dbReference type="Proteomes" id="UP001279553">
    <property type="component" value="Unassembled WGS sequence"/>
</dbReference>
<dbReference type="PROSITE" id="PS00867">
    <property type="entry name" value="CPSASE_2"/>
    <property type="match status" value="1"/>
</dbReference>
<evidence type="ECO:0000259" key="2">
    <source>
        <dbReference type="PROSITE" id="PS50975"/>
    </source>
</evidence>
<keyword evidence="1" id="KW-0547">Nucleotide-binding</keyword>
<comment type="caution">
    <text evidence="3">The sequence shown here is derived from an EMBL/GenBank/DDBJ whole genome shotgun (WGS) entry which is preliminary data.</text>
</comment>
<organism evidence="3 4">
    <name type="scientific">Acidiphilium acidophilum</name>
    <name type="common">Thiobacillus acidophilus</name>
    <dbReference type="NCBI Taxonomy" id="76588"/>
    <lineage>
        <taxon>Bacteria</taxon>
        <taxon>Pseudomonadati</taxon>
        <taxon>Pseudomonadota</taxon>
        <taxon>Alphaproteobacteria</taxon>
        <taxon>Acetobacterales</taxon>
        <taxon>Acidocellaceae</taxon>
        <taxon>Acidiphilium</taxon>
    </lineage>
</organism>
<feature type="domain" description="ATP-grasp" evidence="2">
    <location>
        <begin position="152"/>
        <end position="323"/>
    </location>
</feature>
<gene>
    <name evidence="3" type="ORF">SIL87_13985</name>
</gene>
<dbReference type="GO" id="GO:0046872">
    <property type="term" value="F:metal ion binding"/>
    <property type="evidence" value="ECO:0007669"/>
    <property type="project" value="InterPro"/>
</dbReference>
<keyword evidence="4" id="KW-1185">Reference proteome</keyword>
<dbReference type="Gene3D" id="3.30.470.20">
    <property type="entry name" value="ATP-grasp fold, B domain"/>
    <property type="match status" value="1"/>
</dbReference>
<protein>
    <submittedName>
        <fullName evidence="3">ATP-grasp domain-containing protein</fullName>
    </submittedName>
</protein>
<name>A0AAW9DS39_ACIAO</name>
<reference evidence="3 4" key="1">
    <citation type="submission" date="2023-11" db="EMBL/GenBank/DDBJ databases">
        <title>MicrobeMod: A computational toolkit for identifying prokaryotic methylation and restriction-modification with nanopore sequencing.</title>
        <authorList>
            <person name="Crits-Christoph A."/>
            <person name="Kang S.C."/>
            <person name="Lee H."/>
            <person name="Ostrov N."/>
        </authorList>
    </citation>
    <scope>NUCLEOTIDE SEQUENCE [LARGE SCALE GENOMIC DNA]</scope>
    <source>
        <strain evidence="3 4">DSMZ 700</strain>
    </source>
</reference>